<accession>A0A222Z211</accession>
<reference evidence="1 2" key="1">
    <citation type="submission" date="2017-06" db="EMBL/GenBank/DDBJ databases">
        <authorList>
            <person name="Adair T.L."/>
            <person name="Chang J.P."/>
            <person name="Chiang A."/>
            <person name="Driver Y.D."/>
            <person name="Guynup T.A."/>
            <person name="Hanson B.S."/>
            <person name="Hastings J.L."/>
            <person name="Heimbuch M.D."/>
            <person name="Heller G.S."/>
            <person name="Kim M.J."/>
            <person name="Kowalski T.M."/>
            <person name="Lucas L."/>
            <person name="Mcmillin K.J."/>
            <person name="Mullen W.G."/>
            <person name="Peckinpah A.G."/>
            <person name="Reyes A."/>
            <person name="Sauser-Rojo S.L."/>
            <person name="Schmidt K.I."/>
            <person name="Scott K.A."/>
            <person name="Tateossian T.S."/>
            <person name="Willenborg H.M."/>
            <person name="Wilson K.M."/>
            <person name="Wong W.C."/>
            <person name="Wyatt K.R."/>
            <person name="Young A."/>
            <person name="Klyczek K."/>
            <person name="Garlena R.A."/>
            <person name="Russell D.A."/>
            <person name="Pope W.H."/>
            <person name="Jacobs-Sera D."/>
            <person name="Hendrix R.W."/>
            <person name="Hatfull G.F."/>
        </authorList>
    </citation>
    <scope>NUCLEOTIDE SEQUENCE [LARGE SCALE GENOMIC DNA]</scope>
</reference>
<gene>
    <name evidence="1" type="ORF">SEA_TIMINATOR_55</name>
</gene>
<proteinExistence type="predicted"/>
<dbReference type="EMBL" id="MF377441">
    <property type="protein sequence ID" value="ASR78084.1"/>
    <property type="molecule type" value="Genomic_DNA"/>
</dbReference>
<protein>
    <submittedName>
        <fullName evidence="1">Uncharacterized protein</fullName>
    </submittedName>
</protein>
<evidence type="ECO:0000313" key="1">
    <source>
        <dbReference type="EMBL" id="ASR78084.1"/>
    </source>
</evidence>
<dbReference type="Proteomes" id="UP000224213">
    <property type="component" value="Segment"/>
</dbReference>
<name>A0A222Z211_9CAUD</name>
<evidence type="ECO:0000313" key="2">
    <source>
        <dbReference type="Proteomes" id="UP000224213"/>
    </source>
</evidence>
<organism evidence="1 2">
    <name type="scientific">Arthrobacter phage Timinator</name>
    <dbReference type="NCBI Taxonomy" id="2024006"/>
    <lineage>
        <taxon>Viruses</taxon>
        <taxon>Duplodnaviria</taxon>
        <taxon>Heunggongvirae</taxon>
        <taxon>Uroviricota</taxon>
        <taxon>Caudoviricetes</taxon>
        <taxon>Berryhillviridae</taxon>
        <taxon>Marthavirus</taxon>
        <taxon>Marthavirus barretlemon</taxon>
    </lineage>
</organism>
<sequence>MTAIYEALKAEQTAKTDAAERWESRQERLIEFLAVADKFTDICKLLTTGEPLLLAAHELSLNNDDEPEIAALFTDATGEQYATRGVFKGEGVPPFPAVLLAAHSSVLQAAEQAGIDTLTERLTL</sequence>